<reference evidence="2" key="2">
    <citation type="submission" date="2010-05" db="EMBL/GenBank/DDBJ databases">
        <title>The Genome Sequence of Magnaporthe poae strain ATCC 64411.</title>
        <authorList>
            <consortium name="The Broad Institute Genome Sequencing Platform"/>
            <consortium name="Broad Institute Genome Sequencing Center for Infectious Disease"/>
            <person name="Ma L.-J."/>
            <person name="Dead R."/>
            <person name="Young S."/>
            <person name="Zeng Q."/>
            <person name="Koehrsen M."/>
            <person name="Alvarado L."/>
            <person name="Berlin A."/>
            <person name="Chapman S.B."/>
            <person name="Chen Z."/>
            <person name="Freedman E."/>
            <person name="Gellesch M."/>
            <person name="Goldberg J."/>
            <person name="Griggs A."/>
            <person name="Gujja S."/>
            <person name="Heilman E.R."/>
            <person name="Heiman D."/>
            <person name="Hepburn T."/>
            <person name="Howarth C."/>
            <person name="Jen D."/>
            <person name="Larson L."/>
            <person name="Mehta T."/>
            <person name="Neiman D."/>
            <person name="Pearson M."/>
            <person name="Roberts A."/>
            <person name="Saif S."/>
            <person name="Shea T."/>
            <person name="Shenoy N."/>
            <person name="Sisk P."/>
            <person name="Stolte C."/>
            <person name="Sykes S."/>
            <person name="Walk T."/>
            <person name="White J."/>
            <person name="Yandava C."/>
            <person name="Haas B."/>
            <person name="Nusbaum C."/>
            <person name="Birren B."/>
        </authorList>
    </citation>
    <scope>NUCLEOTIDE SEQUENCE</scope>
    <source>
        <strain evidence="2">ATCC 64411</strain>
    </source>
</reference>
<evidence type="ECO:0000313" key="2">
    <source>
        <dbReference type="EMBL" id="KLU91514.1"/>
    </source>
</evidence>
<dbReference type="AlphaFoldDB" id="A0A0C4EBI3"/>
<keyword evidence="1" id="KW-0812">Transmembrane</keyword>
<evidence type="ECO:0000313" key="3">
    <source>
        <dbReference type="EnsemblFungi" id="MAPG_10032T0"/>
    </source>
</evidence>
<reference evidence="3" key="4">
    <citation type="journal article" date="2015" name="G3 (Bethesda)">
        <title>Genome sequences of three phytopathogenic species of the Magnaporthaceae family of fungi.</title>
        <authorList>
            <person name="Okagaki L.H."/>
            <person name="Nunes C.C."/>
            <person name="Sailsbery J."/>
            <person name="Clay B."/>
            <person name="Brown D."/>
            <person name="John T."/>
            <person name="Oh Y."/>
            <person name="Young N."/>
            <person name="Fitzgerald M."/>
            <person name="Haas B.J."/>
            <person name="Zeng Q."/>
            <person name="Young S."/>
            <person name="Adiconis X."/>
            <person name="Fan L."/>
            <person name="Levin J.Z."/>
            <person name="Mitchell T.K."/>
            <person name="Okubara P.A."/>
            <person name="Farman M.L."/>
            <person name="Kohn L.M."/>
            <person name="Birren B."/>
            <person name="Ma L.-J."/>
            <person name="Dean R.A."/>
        </authorList>
    </citation>
    <scope>NUCLEOTIDE SEQUENCE</scope>
    <source>
        <strain evidence="3">ATCC 64411 / 73-15</strain>
    </source>
</reference>
<dbReference type="EMBL" id="ADBL01002575">
    <property type="status" value="NOT_ANNOTATED_CDS"/>
    <property type="molecule type" value="Genomic_DNA"/>
</dbReference>
<dbReference type="Proteomes" id="UP000011715">
    <property type="component" value="Unassembled WGS sequence"/>
</dbReference>
<feature type="transmembrane region" description="Helical" evidence="1">
    <location>
        <begin position="95"/>
        <end position="116"/>
    </location>
</feature>
<dbReference type="EnsemblFungi" id="MAPG_10032T0">
    <property type="protein sequence ID" value="MAPG_10032T0"/>
    <property type="gene ID" value="MAPG_10032"/>
</dbReference>
<gene>
    <name evidence="2" type="ORF">MAPG_10032</name>
</gene>
<dbReference type="EMBL" id="GL876977">
    <property type="protein sequence ID" value="KLU91514.1"/>
    <property type="molecule type" value="Genomic_DNA"/>
</dbReference>
<keyword evidence="4" id="KW-1185">Reference proteome</keyword>
<protein>
    <submittedName>
        <fullName evidence="2 3">Uncharacterized protein</fullName>
    </submittedName>
</protein>
<evidence type="ECO:0000256" key="1">
    <source>
        <dbReference type="SAM" id="Phobius"/>
    </source>
</evidence>
<reference evidence="2" key="3">
    <citation type="submission" date="2011-03" db="EMBL/GenBank/DDBJ databases">
        <title>Annotation of Magnaporthe poae ATCC 64411.</title>
        <authorList>
            <person name="Ma L.-J."/>
            <person name="Dead R."/>
            <person name="Young S.K."/>
            <person name="Zeng Q."/>
            <person name="Gargeya S."/>
            <person name="Fitzgerald M."/>
            <person name="Haas B."/>
            <person name="Abouelleil A."/>
            <person name="Alvarado L."/>
            <person name="Arachchi H.M."/>
            <person name="Berlin A."/>
            <person name="Brown A."/>
            <person name="Chapman S.B."/>
            <person name="Chen Z."/>
            <person name="Dunbar C."/>
            <person name="Freedman E."/>
            <person name="Gearin G."/>
            <person name="Gellesch M."/>
            <person name="Goldberg J."/>
            <person name="Griggs A."/>
            <person name="Gujja S."/>
            <person name="Heiman D."/>
            <person name="Howarth C."/>
            <person name="Larson L."/>
            <person name="Lui A."/>
            <person name="MacDonald P.J.P."/>
            <person name="Mehta T."/>
            <person name="Montmayeur A."/>
            <person name="Murphy C."/>
            <person name="Neiman D."/>
            <person name="Pearson M."/>
            <person name="Priest M."/>
            <person name="Roberts A."/>
            <person name="Saif S."/>
            <person name="Shea T."/>
            <person name="Shenoy N."/>
            <person name="Sisk P."/>
            <person name="Stolte C."/>
            <person name="Sykes S."/>
            <person name="Yandava C."/>
            <person name="Wortman J."/>
            <person name="Nusbaum C."/>
            <person name="Birren B."/>
        </authorList>
    </citation>
    <scope>NUCLEOTIDE SEQUENCE</scope>
    <source>
        <strain evidence="2">ATCC 64411</strain>
    </source>
</reference>
<sequence length="204" mass="22626">MVAFGPAACEPGTRCANRYVRGSAGSLKSADHSIGPRQTIPCTWQRQAHLKSREAQPAHAQRLAEQAVLGPVHLHRGPPGRSPNSLNVRPRCFPFWPALSGCWLLFLLFLLFIPYSCSILRPSKEHPVYPLPPRTLPLLAPLFSLLFLFRPLCYSPLFFLFLTGETRYGPFLGRGVADCFTRCLHQFAVATLCLSGKPLVASDK</sequence>
<accession>A0A0C4EBI3</accession>
<feature type="transmembrane region" description="Helical" evidence="1">
    <location>
        <begin position="136"/>
        <end position="162"/>
    </location>
</feature>
<reference evidence="3" key="5">
    <citation type="submission" date="2015-06" db="UniProtKB">
        <authorList>
            <consortium name="EnsemblFungi"/>
        </authorList>
    </citation>
    <scope>IDENTIFICATION</scope>
    <source>
        <strain evidence="3">ATCC 64411</strain>
    </source>
</reference>
<dbReference type="VEuPathDB" id="FungiDB:MAPG_10032"/>
<evidence type="ECO:0000313" key="4">
    <source>
        <dbReference type="Proteomes" id="UP000011715"/>
    </source>
</evidence>
<keyword evidence="1" id="KW-1133">Transmembrane helix</keyword>
<organism evidence="3 4">
    <name type="scientific">Magnaporthiopsis poae (strain ATCC 64411 / 73-15)</name>
    <name type="common">Kentucky bluegrass fungus</name>
    <name type="synonym">Magnaporthe poae</name>
    <dbReference type="NCBI Taxonomy" id="644358"/>
    <lineage>
        <taxon>Eukaryota</taxon>
        <taxon>Fungi</taxon>
        <taxon>Dikarya</taxon>
        <taxon>Ascomycota</taxon>
        <taxon>Pezizomycotina</taxon>
        <taxon>Sordariomycetes</taxon>
        <taxon>Sordariomycetidae</taxon>
        <taxon>Magnaporthales</taxon>
        <taxon>Magnaporthaceae</taxon>
        <taxon>Magnaporthiopsis</taxon>
    </lineage>
</organism>
<keyword evidence="1" id="KW-0472">Membrane</keyword>
<proteinExistence type="predicted"/>
<name>A0A0C4EBI3_MAGP6</name>
<reference evidence="4" key="1">
    <citation type="submission" date="2010-05" db="EMBL/GenBank/DDBJ databases">
        <title>The genome sequence of Magnaporthe poae strain ATCC 64411.</title>
        <authorList>
            <person name="Ma L.-J."/>
            <person name="Dead R."/>
            <person name="Young S."/>
            <person name="Zeng Q."/>
            <person name="Koehrsen M."/>
            <person name="Alvarado L."/>
            <person name="Berlin A."/>
            <person name="Chapman S.B."/>
            <person name="Chen Z."/>
            <person name="Freedman E."/>
            <person name="Gellesch M."/>
            <person name="Goldberg J."/>
            <person name="Griggs A."/>
            <person name="Gujja S."/>
            <person name="Heilman E.R."/>
            <person name="Heiman D."/>
            <person name="Hepburn T."/>
            <person name="Howarth C."/>
            <person name="Jen D."/>
            <person name="Larson L."/>
            <person name="Mehta T."/>
            <person name="Neiman D."/>
            <person name="Pearson M."/>
            <person name="Roberts A."/>
            <person name="Saif S."/>
            <person name="Shea T."/>
            <person name="Shenoy N."/>
            <person name="Sisk P."/>
            <person name="Stolte C."/>
            <person name="Sykes S."/>
            <person name="Walk T."/>
            <person name="White J."/>
            <person name="Yandava C."/>
            <person name="Haas B."/>
            <person name="Nusbaum C."/>
            <person name="Birren B."/>
        </authorList>
    </citation>
    <scope>NUCLEOTIDE SEQUENCE [LARGE SCALE GENOMIC DNA]</scope>
    <source>
        <strain evidence="4">ATCC 64411 / 73-15</strain>
    </source>
</reference>